<sequence>MKNWKTKFTIFFLSLIVSVVTVEFGLRYLIKQTNLPRIYHDVAEYNLSDRESAGKSDYYRDRSMEIYGGKEPLEILCIGDSFTNGGNTFWDNSYPYKLYLKFNKKVTVRNLGVCASTTEQIATRLEDFYKSNQYSSEKKYVIAVMAGSADVFAGSELVQKISALNISKEQKWVEMNQKTDSFFSQFYFYKVVTLLAQDLKNRIDKVDSVTEQVTFSNQELSACHSAKTSKERVDCLIKTLKMESYNKLSQGSKEYLIIRFLLEKKAFKSSEVTEVIRDFMGLVEYQPQLLERDYLVMNLLGLVKLQDIVSFEELKAVIEKNSHRIALEAQKVNQELISNASYWYDNLEKLNGERDIYWKKIFTLAREHNSSIVVMNYPLPYQSTNGYLQTLAKKEGSEFIDVEKIFTLHQKGADVLLDDWEHCSPEGYDLIAQTLYDKIELMSQERKGK</sequence>
<proteinExistence type="predicted"/>
<dbReference type="GO" id="GO:0016788">
    <property type="term" value="F:hydrolase activity, acting on ester bonds"/>
    <property type="evidence" value="ECO:0007669"/>
    <property type="project" value="UniProtKB-ARBA"/>
</dbReference>
<dbReference type="RefSeq" id="WP_102245209.1">
    <property type="nucleotide sequence ID" value="NZ_CP025704.1"/>
</dbReference>
<accession>A0A2K9NWP9</accession>
<protein>
    <submittedName>
        <fullName evidence="1">Uncharacterized protein</fullName>
    </submittedName>
</protein>
<organism evidence="1 2">
    <name type="scientific">Bacteriovorax stolpii</name>
    <name type="common">Bdellovibrio stolpii</name>
    <dbReference type="NCBI Taxonomy" id="960"/>
    <lineage>
        <taxon>Bacteria</taxon>
        <taxon>Pseudomonadati</taxon>
        <taxon>Bdellovibrionota</taxon>
        <taxon>Bacteriovoracia</taxon>
        <taxon>Bacteriovoracales</taxon>
        <taxon>Bacteriovoracaceae</taxon>
        <taxon>Bacteriovorax</taxon>
    </lineage>
</organism>
<dbReference type="InterPro" id="IPR036514">
    <property type="entry name" value="SGNH_hydro_sf"/>
</dbReference>
<dbReference type="KEGG" id="bsto:C0V70_17770"/>
<dbReference type="EMBL" id="CP025704">
    <property type="protein sequence ID" value="AUN99920.1"/>
    <property type="molecule type" value="Genomic_DNA"/>
</dbReference>
<dbReference type="AlphaFoldDB" id="A0A2K9NWP9"/>
<evidence type="ECO:0000313" key="1">
    <source>
        <dbReference type="EMBL" id="AUN99920.1"/>
    </source>
</evidence>
<gene>
    <name evidence="1" type="ORF">C0V70_17770</name>
</gene>
<name>A0A2K9NWP9_BACTC</name>
<dbReference type="Gene3D" id="3.40.50.1110">
    <property type="entry name" value="SGNH hydrolase"/>
    <property type="match status" value="2"/>
</dbReference>
<dbReference type="CDD" id="cd00229">
    <property type="entry name" value="SGNH_hydrolase"/>
    <property type="match status" value="1"/>
</dbReference>
<reference evidence="1 2" key="1">
    <citation type="submission" date="2018-01" db="EMBL/GenBank/DDBJ databases">
        <title>Complete genome sequence of Bacteriovorax stolpii DSM12778.</title>
        <authorList>
            <person name="Tang B."/>
            <person name="Chang J."/>
        </authorList>
    </citation>
    <scope>NUCLEOTIDE SEQUENCE [LARGE SCALE GENOMIC DNA]</scope>
    <source>
        <strain evidence="1 2">DSM 12778</strain>
    </source>
</reference>
<dbReference type="Proteomes" id="UP000235584">
    <property type="component" value="Chromosome"/>
</dbReference>
<evidence type="ECO:0000313" key="2">
    <source>
        <dbReference type="Proteomes" id="UP000235584"/>
    </source>
</evidence>
<keyword evidence="2" id="KW-1185">Reference proteome</keyword>
<dbReference type="SUPFAM" id="SSF52266">
    <property type="entry name" value="SGNH hydrolase"/>
    <property type="match status" value="2"/>
</dbReference>